<name>A0ABX1P6H5_9CYAN</name>
<protein>
    <submittedName>
        <fullName evidence="1">PIG-L family deacetylase</fullName>
    </submittedName>
</protein>
<organism evidence="1 2">
    <name type="scientific">Brasilonema bromeliae SPC951</name>
    <dbReference type="NCBI Taxonomy" id="385972"/>
    <lineage>
        <taxon>Bacteria</taxon>
        <taxon>Bacillati</taxon>
        <taxon>Cyanobacteriota</taxon>
        <taxon>Cyanophyceae</taxon>
        <taxon>Nostocales</taxon>
        <taxon>Scytonemataceae</taxon>
        <taxon>Brasilonema</taxon>
        <taxon>Bromeliae group (in: Brasilonema)</taxon>
    </lineage>
</organism>
<dbReference type="InterPro" id="IPR024078">
    <property type="entry name" value="LmbE-like_dom_sf"/>
</dbReference>
<dbReference type="Pfam" id="PF02585">
    <property type="entry name" value="PIG-L"/>
    <property type="match status" value="1"/>
</dbReference>
<reference evidence="1 2" key="1">
    <citation type="submission" date="2018-06" db="EMBL/GenBank/DDBJ databases">
        <title>Comparative genomics of Brasilonema spp. strains.</title>
        <authorList>
            <person name="Alvarenga D.O."/>
            <person name="Fiore M.F."/>
            <person name="Varani A.M."/>
        </authorList>
    </citation>
    <scope>NUCLEOTIDE SEQUENCE [LARGE SCALE GENOMIC DNA]</scope>
    <source>
        <strain evidence="1 2">SPC951</strain>
    </source>
</reference>
<accession>A0ABX1P6H5</accession>
<dbReference type="EMBL" id="QMEB01000053">
    <property type="protein sequence ID" value="NMG19643.1"/>
    <property type="molecule type" value="Genomic_DNA"/>
</dbReference>
<dbReference type="SUPFAM" id="SSF102588">
    <property type="entry name" value="LmbE-like"/>
    <property type="match status" value="1"/>
</dbReference>
<dbReference type="RefSeq" id="WP_169154914.1">
    <property type="nucleotide sequence ID" value="NZ_CAWPJE010000014.1"/>
</dbReference>
<gene>
    <name evidence="1" type="ORF">DP116_09275</name>
</gene>
<evidence type="ECO:0000313" key="2">
    <source>
        <dbReference type="Proteomes" id="UP000718564"/>
    </source>
</evidence>
<evidence type="ECO:0000313" key="1">
    <source>
        <dbReference type="EMBL" id="NMG19643.1"/>
    </source>
</evidence>
<dbReference type="PANTHER" id="PTHR12993:SF30">
    <property type="entry name" value="N-ACETYL-ALPHA-D-GLUCOSAMINYL L-MALATE DEACETYLASE 1"/>
    <property type="match status" value="1"/>
</dbReference>
<sequence>MLKFDLEKNSDLSYKVLCLGAHCDDIEIGCGGTILRLIENYPNLTFYWVVFSSNEQREKEAYNSANKFLEKIPEKKILIQQFQDGFLPYLGSEVKQFFEQLKRDYNPDLIFTHYRHDLHQDHRLISDFTWNTFRNHLILEYEIPKYDGDLGNPNFFVHLSQENYQNKVKYILDSFPSQNSKQWFTEEIFLSILRLRGMESNAPSKYAEGFYCRKVVF</sequence>
<comment type="caution">
    <text evidence="1">The sequence shown here is derived from an EMBL/GenBank/DDBJ whole genome shotgun (WGS) entry which is preliminary data.</text>
</comment>
<dbReference type="InterPro" id="IPR003737">
    <property type="entry name" value="GlcNAc_PI_deacetylase-related"/>
</dbReference>
<keyword evidence="2" id="KW-1185">Reference proteome</keyword>
<dbReference type="Gene3D" id="3.40.50.10320">
    <property type="entry name" value="LmbE-like"/>
    <property type="match status" value="1"/>
</dbReference>
<dbReference type="PANTHER" id="PTHR12993">
    <property type="entry name" value="N-ACETYLGLUCOSAMINYL-PHOSPHATIDYLINOSITOL DE-N-ACETYLASE-RELATED"/>
    <property type="match status" value="1"/>
</dbReference>
<proteinExistence type="predicted"/>
<dbReference type="Proteomes" id="UP000718564">
    <property type="component" value="Unassembled WGS sequence"/>
</dbReference>